<dbReference type="PANTHER" id="PTHR12302">
    <property type="entry name" value="EBNA2 BINDING PROTEIN P100"/>
    <property type="match status" value="1"/>
</dbReference>
<dbReference type="FunFam" id="2.40.50.90:FF:000030">
    <property type="entry name" value="Transcription factor (Snd1/p100), putative"/>
    <property type="match status" value="1"/>
</dbReference>
<feature type="domain" description="TNase-like" evidence="10">
    <location>
        <begin position="608"/>
        <end position="745"/>
    </location>
</feature>
<dbReference type="Gene3D" id="2.30.30.140">
    <property type="match status" value="1"/>
</dbReference>
<dbReference type="CDD" id="cd00175">
    <property type="entry name" value="SNc"/>
    <property type="match status" value="3"/>
</dbReference>
<dbReference type="SUPFAM" id="SSF63748">
    <property type="entry name" value="Tudor/PWWP/MBT"/>
    <property type="match status" value="1"/>
</dbReference>
<proteinExistence type="predicted"/>
<evidence type="ECO:0000256" key="3">
    <source>
        <dbReference type="ARBA" id="ARBA00014651"/>
    </source>
</evidence>
<organism evidence="11 12">
    <name type="scientific">Zymoseptoria tritici ST99CH_1A5</name>
    <dbReference type="NCBI Taxonomy" id="1276529"/>
    <lineage>
        <taxon>Eukaryota</taxon>
        <taxon>Fungi</taxon>
        <taxon>Dikarya</taxon>
        <taxon>Ascomycota</taxon>
        <taxon>Pezizomycotina</taxon>
        <taxon>Dothideomycetes</taxon>
        <taxon>Dothideomycetidae</taxon>
        <taxon>Mycosphaerellales</taxon>
        <taxon>Mycosphaerellaceae</taxon>
        <taxon>Zymoseptoria</taxon>
    </lineage>
</organism>
<evidence type="ECO:0000256" key="1">
    <source>
        <dbReference type="ARBA" id="ARBA00004496"/>
    </source>
</evidence>
<name>A0A1Y6LCK2_ZYMTR</name>
<feature type="region of interest" description="Disordered" evidence="8">
    <location>
        <begin position="921"/>
        <end position="941"/>
    </location>
</feature>
<dbReference type="SMART" id="SM00318">
    <property type="entry name" value="SNc"/>
    <property type="match status" value="4"/>
</dbReference>
<evidence type="ECO:0000313" key="12">
    <source>
        <dbReference type="Proteomes" id="UP000215453"/>
    </source>
</evidence>
<dbReference type="FunFam" id="2.40.50.90:FF:000019">
    <property type="entry name" value="Transcription factor (Snd1/p100), putative"/>
    <property type="match status" value="1"/>
</dbReference>
<dbReference type="InterPro" id="IPR016071">
    <property type="entry name" value="Staphylococal_nuclease_OB-fold"/>
</dbReference>
<feature type="domain" description="TNase-like" evidence="10">
    <location>
        <begin position="293"/>
        <end position="433"/>
    </location>
</feature>
<evidence type="ECO:0000256" key="2">
    <source>
        <dbReference type="ARBA" id="ARBA00013404"/>
    </source>
</evidence>
<keyword evidence="6" id="KW-0677">Repeat</keyword>
<dbReference type="SUPFAM" id="SSF51735">
    <property type="entry name" value="NAD(P)-binding Rossmann-fold domains"/>
    <property type="match status" value="1"/>
</dbReference>
<accession>A0A1Y6LCK2</accession>
<dbReference type="InterPro" id="IPR035437">
    <property type="entry name" value="SNase_OB-fold_sf"/>
</dbReference>
<dbReference type="GO" id="GO:0003723">
    <property type="term" value="F:RNA binding"/>
    <property type="evidence" value="ECO:0007669"/>
    <property type="project" value="TreeGrafter"/>
</dbReference>
<feature type="domain" description="TNase-like" evidence="10">
    <location>
        <begin position="457"/>
        <end position="599"/>
    </location>
</feature>
<dbReference type="FunFam" id="2.40.50.90:FF:000010">
    <property type="entry name" value="Ribonuclease"/>
    <property type="match status" value="1"/>
</dbReference>
<evidence type="ECO:0000259" key="10">
    <source>
        <dbReference type="PROSITE" id="PS50830"/>
    </source>
</evidence>
<dbReference type="GO" id="GO:0004518">
    <property type="term" value="F:nuclease activity"/>
    <property type="evidence" value="ECO:0007669"/>
    <property type="project" value="TreeGrafter"/>
</dbReference>
<dbReference type="Pfam" id="PF23441">
    <property type="entry name" value="SDR"/>
    <property type="match status" value="1"/>
</dbReference>
<dbReference type="Pfam" id="PF00567">
    <property type="entry name" value="TUDOR"/>
    <property type="match status" value="1"/>
</dbReference>
<feature type="domain" description="Tudor" evidence="9">
    <location>
        <begin position="993"/>
        <end position="1053"/>
    </location>
</feature>
<protein>
    <recommendedName>
        <fullName evidence="2">Probable endonuclease LCL3</fullName>
    </recommendedName>
    <alternativeName>
        <fullName evidence="3">Probable endonuclease lcl3</fullName>
    </alternativeName>
</protein>
<dbReference type="Pfam" id="PF00565">
    <property type="entry name" value="SNase"/>
    <property type="match status" value="4"/>
</dbReference>
<dbReference type="GO" id="GO:0005634">
    <property type="term" value="C:nucleus"/>
    <property type="evidence" value="ECO:0007669"/>
    <property type="project" value="TreeGrafter"/>
</dbReference>
<evidence type="ECO:0000256" key="6">
    <source>
        <dbReference type="ARBA" id="ARBA00022737"/>
    </source>
</evidence>
<dbReference type="PROSITE" id="PS50304">
    <property type="entry name" value="TUDOR"/>
    <property type="match status" value="1"/>
</dbReference>
<dbReference type="Gene3D" id="3.40.50.720">
    <property type="entry name" value="NAD(P)-binding Rossmann-like Domain"/>
    <property type="match status" value="1"/>
</dbReference>
<dbReference type="SUPFAM" id="SSF50199">
    <property type="entry name" value="Staphylococcal nuclease"/>
    <property type="match status" value="5"/>
</dbReference>
<keyword evidence="5" id="KW-0597">Phosphoprotein</keyword>
<dbReference type="CDD" id="cd05233">
    <property type="entry name" value="SDR_c"/>
    <property type="match status" value="1"/>
</dbReference>
<dbReference type="InterPro" id="IPR057571">
    <property type="entry name" value="SDR_PhqE-like"/>
</dbReference>
<keyword evidence="7" id="KW-0521">NADP</keyword>
<keyword evidence="4" id="KW-0963">Cytoplasm</keyword>
<evidence type="ECO:0000256" key="7">
    <source>
        <dbReference type="ARBA" id="ARBA00022857"/>
    </source>
</evidence>
<dbReference type="InterPro" id="IPR002347">
    <property type="entry name" value="SDR_fam"/>
</dbReference>
<dbReference type="PRINTS" id="PR00081">
    <property type="entry name" value="GDHRDH"/>
</dbReference>
<dbReference type="GO" id="GO:0006402">
    <property type="term" value="P:mRNA catabolic process"/>
    <property type="evidence" value="ECO:0007669"/>
    <property type="project" value="TreeGrafter"/>
</dbReference>
<evidence type="ECO:0000313" key="11">
    <source>
        <dbReference type="EMBL" id="SMY22194.1"/>
    </source>
</evidence>
<gene>
    <name evidence="11" type="ORF">ZT1A5_G3633</name>
</gene>
<evidence type="ECO:0000256" key="4">
    <source>
        <dbReference type="ARBA" id="ARBA00022490"/>
    </source>
</evidence>
<dbReference type="GO" id="GO:0005829">
    <property type="term" value="C:cytosol"/>
    <property type="evidence" value="ECO:0007669"/>
    <property type="project" value="TreeGrafter"/>
</dbReference>
<dbReference type="EMBL" id="LT882678">
    <property type="protein sequence ID" value="SMY22194.1"/>
    <property type="molecule type" value="Genomic_DNA"/>
</dbReference>
<dbReference type="Gene3D" id="2.40.50.90">
    <property type="match status" value="5"/>
</dbReference>
<dbReference type="FunFam" id="2.40.50.90:FF:000001">
    <property type="entry name" value="Staphylococcal nuclease domain-containing protein"/>
    <property type="match status" value="1"/>
</dbReference>
<comment type="subcellular location">
    <subcellularLocation>
        <location evidence="1">Cytoplasm</location>
    </subcellularLocation>
</comment>
<dbReference type="Proteomes" id="UP000215453">
    <property type="component" value="Chromosome 3"/>
</dbReference>
<evidence type="ECO:0000256" key="5">
    <source>
        <dbReference type="ARBA" id="ARBA00022553"/>
    </source>
</evidence>
<evidence type="ECO:0000256" key="8">
    <source>
        <dbReference type="SAM" id="MobiDB-lite"/>
    </source>
</evidence>
<dbReference type="AlphaFoldDB" id="A0A1Y6LCK2"/>
<dbReference type="PROSITE" id="PS50830">
    <property type="entry name" value="TNASE_3"/>
    <property type="match status" value="4"/>
</dbReference>
<dbReference type="FunFam" id="2.30.30.140:FF:000018">
    <property type="entry name" value="Serine/threonine-protein kinase 31"/>
    <property type="match status" value="1"/>
</dbReference>
<feature type="domain" description="TNase-like" evidence="10">
    <location>
        <begin position="774"/>
        <end position="907"/>
    </location>
</feature>
<reference evidence="11 12" key="1">
    <citation type="submission" date="2016-10" db="EMBL/GenBank/DDBJ databases">
        <authorList>
            <person name="Varghese N."/>
        </authorList>
    </citation>
    <scope>NUCLEOTIDE SEQUENCE [LARGE SCALE GENOMIC DNA]</scope>
</reference>
<dbReference type="InterPro" id="IPR036291">
    <property type="entry name" value="NAD(P)-bd_dom_sf"/>
</dbReference>
<dbReference type="PANTHER" id="PTHR12302:SF2">
    <property type="entry name" value="STAPHYLOCOCCAL NUCLEASE DOMAIN-CONTAINING PROTEIN 1"/>
    <property type="match status" value="1"/>
</dbReference>
<dbReference type="InterPro" id="IPR002999">
    <property type="entry name" value="Tudor"/>
</dbReference>
<evidence type="ECO:0000259" key="9">
    <source>
        <dbReference type="PROSITE" id="PS50304"/>
    </source>
</evidence>
<sequence length="1177" mass="129730">MSDQVKYTQKLKGDKVLIIGGSSGIGFSAAEACVENGCTVIISSSNPDRVSQTVEKLKKSYPSAKDRISGHACNLGDETNLESNVASLFEKAGQLDHVIHTAGDSLAIKPISEITMDSAKQAGMVRFYAPLFVGKYAPKYLSPGPKSSITITTGAVSERPIPNWTVVNSYATGLQGMVRGLALDLAPIRVNLVSPGAVDTELWKDMGAEQKKKMFEEMEKKIPVGSVAKPEDVAESYLYCMKDRNISGSMISTSGGHLLRSRDNNWHYLIHLHYHTEFSFGRIGESIPSTFLITSRDILRLNTIPRTTSLNRYHAKQERTISLAFINAPRLQSDEPGSFESRDFLRKLCVGKVIRFTIIYSIPQKTGGASRDYGVVQLPDGKSLPDLVVQEGHARLRDDADRKAEAPPAAELLERLQALEAHAKADEKGVWAAKQTIVQNIRELSDPKAFVEENKDKSIDSVVERVLSGDRLIIRLMVSPTKHVQTTVLVAGLRAPTTARTNPSDGTTQAAEPWGNESQAFVEERLLQRGVQVRLLGVSPNNILVGEVRHPVGNIGEFLLKEGLARCVDHHSTWLGAEMGKLRQAERHAKENKLGLYRGHVAQRAGGSELEATVSRVFSADTLFIRNKAGAEKRINLSSVRQPKPTDPKQSPFGAAAKEFLRKRLIGKHVKVTTDGKRPATEGYDEREMATVTQNGKNVALMLVEDGYASVIRHRMDDTDRSPIYDELLAAEEAAQKDGKGMWSPKPPKQQSYVDYSESLEKAKRQLTLLSRSKKVPAVVDFCKSGSRFTVLIPRDGAKLTFVLGGIRAPRSARGPQDTGEPFGQEAHDFAVKRCMQRDVEIDVDDTDKQGGFIGTLFVNRENFAKALVEEGFASVHAYSAEKSGNGAELFAAEQKAKEARRGMWHDWDPSQEATEAADDFDHASGANGTNGDGPLPPRERNYKDVTVTYVDPTNARLKLQMLGSGQSNLQSLMKELASFHISPGNGQKLPQPPKAGDIVSAKFSADGVWYRARVRRNDRENKTSEVVYIDYGNAETQKWDDLRPLDQAKFGQQRLKPQAVDAALSFLQFPTAADYLSDSVGALYEMTEGRELVANIDYTDSRDNNLLWVTLMDPKAASVNQSVNADIASEGLAMVARKLRPFERAAPEILQDLKKREADAKAQRLGMWEYGDLTED</sequence>
<dbReference type="SMART" id="SM00333">
    <property type="entry name" value="TUDOR"/>
    <property type="match status" value="1"/>
</dbReference>